<dbReference type="OrthoDB" id="366726at2"/>
<dbReference type="GO" id="GO:0030288">
    <property type="term" value="C:outer membrane-bounded periplasmic space"/>
    <property type="evidence" value="ECO:0007669"/>
    <property type="project" value="TreeGrafter"/>
</dbReference>
<evidence type="ECO:0000256" key="1">
    <source>
        <dbReference type="ARBA" id="ARBA00022729"/>
    </source>
</evidence>
<feature type="signal peptide" evidence="2">
    <location>
        <begin position="1"/>
        <end position="27"/>
    </location>
</feature>
<evidence type="ECO:0000313" key="4">
    <source>
        <dbReference type="Proteomes" id="UP000580517"/>
    </source>
</evidence>
<evidence type="ECO:0000256" key="2">
    <source>
        <dbReference type="SAM" id="SignalP"/>
    </source>
</evidence>
<dbReference type="GO" id="GO:0030976">
    <property type="term" value="F:thiamine pyrophosphate binding"/>
    <property type="evidence" value="ECO:0007669"/>
    <property type="project" value="TreeGrafter"/>
</dbReference>
<dbReference type="Gene3D" id="3.40.190.10">
    <property type="entry name" value="Periplasmic binding protein-like II"/>
    <property type="match status" value="2"/>
</dbReference>
<dbReference type="Proteomes" id="UP000580517">
    <property type="component" value="Unassembled WGS sequence"/>
</dbReference>
<proteinExistence type="predicted"/>
<dbReference type="AlphaFoldDB" id="A0A853FBL8"/>
<dbReference type="CDD" id="cd13544">
    <property type="entry name" value="PBP2_Fbp_like_1"/>
    <property type="match status" value="1"/>
</dbReference>
<dbReference type="PANTHER" id="PTHR30006">
    <property type="entry name" value="THIAMINE-BINDING PERIPLASMIC PROTEIN-RELATED"/>
    <property type="match status" value="1"/>
</dbReference>
<comment type="caution">
    <text evidence="3">The sequence shown here is derived from an EMBL/GenBank/DDBJ whole genome shotgun (WGS) entry which is preliminary data.</text>
</comment>
<dbReference type="EMBL" id="JACCEW010000001">
    <property type="protein sequence ID" value="NYT35941.1"/>
    <property type="molecule type" value="Genomic_DNA"/>
</dbReference>
<dbReference type="PROSITE" id="PS51257">
    <property type="entry name" value="PROKAR_LIPOPROTEIN"/>
    <property type="match status" value="1"/>
</dbReference>
<dbReference type="InterPro" id="IPR026045">
    <property type="entry name" value="Ferric-bd"/>
</dbReference>
<dbReference type="SUPFAM" id="SSF53850">
    <property type="entry name" value="Periplasmic binding protein-like II"/>
    <property type="match status" value="1"/>
</dbReference>
<evidence type="ECO:0000313" key="3">
    <source>
        <dbReference type="EMBL" id="NYT35941.1"/>
    </source>
</evidence>
<dbReference type="GO" id="GO:0015888">
    <property type="term" value="P:thiamine transport"/>
    <property type="evidence" value="ECO:0007669"/>
    <property type="project" value="TreeGrafter"/>
</dbReference>
<organism evidence="3 4">
    <name type="scientific">Allopusillimonas soli</name>
    <dbReference type="NCBI Taxonomy" id="659016"/>
    <lineage>
        <taxon>Bacteria</taxon>
        <taxon>Pseudomonadati</taxon>
        <taxon>Pseudomonadota</taxon>
        <taxon>Betaproteobacteria</taxon>
        <taxon>Burkholderiales</taxon>
        <taxon>Alcaligenaceae</taxon>
        <taxon>Allopusillimonas</taxon>
    </lineage>
</organism>
<reference evidence="3 4" key="1">
    <citation type="submission" date="2020-07" db="EMBL/GenBank/DDBJ databases">
        <title>Taxonomic revisions and descriptions of new bacterial species based on genomic comparisons in the high-G+C-content subgroup of the family Alcaligenaceae.</title>
        <authorList>
            <person name="Szabo A."/>
            <person name="Felfoldi T."/>
        </authorList>
    </citation>
    <scope>NUCLEOTIDE SEQUENCE [LARGE SCALE GENOMIC DNA]</scope>
    <source>
        <strain evidence="3 4">DSM 25264</strain>
    </source>
</reference>
<dbReference type="PANTHER" id="PTHR30006:SF2">
    <property type="entry name" value="ABC TRANSPORTER SUBSTRATE-BINDING PROTEIN"/>
    <property type="match status" value="1"/>
</dbReference>
<dbReference type="PIRSF" id="PIRSF002825">
    <property type="entry name" value="CfbpA"/>
    <property type="match status" value="1"/>
</dbReference>
<sequence>MRQPSRFILASGLLAAIGLSCAQLAVAGSLTVYTALEDDEISDYMAVAKKAMPDIDFHVLRLSTGDLAARLLAEGKSPRNDVIWGFAVTNMLDPRIRDNLQPYLPEAAKKLPDIYKGADGKWFAATGYMAAFCVNTERLKSKDLPMPKSWEDLTNPAYKGEIVMPSPAASGTGYLQIAAILQGMGDDKGWQLIKEINPNVAQYTSSGSRPCKMARTGEYAIGASFAFPAMQSIEQGFPVKMVIPSDWVGYELEASGIMASTQNLKDAKRFLDWTVSPDAAELYKKYKEIITIPGVEPSEQAVKAGLPDDVSKVLYPMDFEKSAKERADIIKKWQQVTAK</sequence>
<dbReference type="GO" id="GO:0030975">
    <property type="term" value="F:thiamine binding"/>
    <property type="evidence" value="ECO:0007669"/>
    <property type="project" value="TreeGrafter"/>
</dbReference>
<gene>
    <name evidence="3" type="ORF">H0A68_03580</name>
</gene>
<dbReference type="Pfam" id="PF13343">
    <property type="entry name" value="SBP_bac_6"/>
    <property type="match status" value="1"/>
</dbReference>
<keyword evidence="1 2" id="KW-0732">Signal</keyword>
<keyword evidence="4" id="KW-1185">Reference proteome</keyword>
<name>A0A853FBL8_9BURK</name>
<accession>A0A853FBL8</accession>
<dbReference type="RefSeq" id="WP_129967868.1">
    <property type="nucleotide sequence ID" value="NZ_JACCEW010000001.1"/>
</dbReference>
<feature type="chain" id="PRO_5032774400" evidence="2">
    <location>
        <begin position="28"/>
        <end position="339"/>
    </location>
</feature>
<protein>
    <submittedName>
        <fullName evidence="3">ABC transporter substrate-binding protein</fullName>
    </submittedName>
</protein>